<organism evidence="1 2">
    <name type="scientific">Dietzia cinnamea</name>
    <dbReference type="NCBI Taxonomy" id="321318"/>
    <lineage>
        <taxon>Bacteria</taxon>
        <taxon>Bacillati</taxon>
        <taxon>Actinomycetota</taxon>
        <taxon>Actinomycetes</taxon>
        <taxon>Mycobacteriales</taxon>
        <taxon>Dietziaceae</taxon>
        <taxon>Dietzia</taxon>
    </lineage>
</organism>
<accession>A0A4R3ZSU9</accession>
<dbReference type="AlphaFoldDB" id="A0A4R3ZSU9"/>
<comment type="caution">
    <text evidence="1">The sequence shown here is derived from an EMBL/GenBank/DDBJ whole genome shotgun (WGS) entry which is preliminary data.</text>
</comment>
<sequence>MPRAPANATRRVPILAGVRLWSIHPDLLDRAALIAGWREGLLAQKVLRGLTKGYRAHPQLERFRTLADPVAGIATWLHGLADAADARGYRFDRTRVVLPPGPERLPLTDGQLALEWAHLRAKVIERDPPWLDRLVAPRPHPMFDLIPGPVAAWERAGLPEE</sequence>
<dbReference type="InterPro" id="IPR004260">
    <property type="entry name" value="Pyr-dimer_DNA_glycosylase"/>
</dbReference>
<name>A0A4R3ZSU9_9ACTN</name>
<dbReference type="Proteomes" id="UP000295805">
    <property type="component" value="Unassembled WGS sequence"/>
</dbReference>
<evidence type="ECO:0000313" key="2">
    <source>
        <dbReference type="Proteomes" id="UP000295805"/>
    </source>
</evidence>
<evidence type="ECO:0008006" key="3">
    <source>
        <dbReference type="Google" id="ProtNLM"/>
    </source>
</evidence>
<reference evidence="1 2" key="1">
    <citation type="submission" date="2019-03" db="EMBL/GenBank/DDBJ databases">
        <title>Root nodule microbial communities of legume samples collected from USA, Mexico and Botswana.</title>
        <authorList>
            <person name="Hirsch A."/>
        </authorList>
    </citation>
    <scope>NUCLEOTIDE SEQUENCE [LARGE SCALE GENOMIC DNA]</scope>
    <source>
        <strain evidence="1 2">55</strain>
    </source>
</reference>
<proteinExistence type="predicted"/>
<evidence type="ECO:0000313" key="1">
    <source>
        <dbReference type="EMBL" id="TCW23324.1"/>
    </source>
</evidence>
<gene>
    <name evidence="1" type="ORF">EDD19_11314</name>
</gene>
<dbReference type="EMBL" id="SMCX01000013">
    <property type="protein sequence ID" value="TCW23324.1"/>
    <property type="molecule type" value="Genomic_DNA"/>
</dbReference>
<dbReference type="Pfam" id="PF03013">
    <property type="entry name" value="Pyr_excise"/>
    <property type="match status" value="1"/>
</dbReference>
<protein>
    <recommendedName>
        <fullName evidence="3">DNA lyase</fullName>
    </recommendedName>
</protein>